<dbReference type="AlphaFoldDB" id="A0A645J0V1"/>
<comment type="caution">
    <text evidence="1">The sequence shown here is derived from an EMBL/GenBank/DDBJ whole genome shotgun (WGS) entry which is preliminary data.</text>
</comment>
<name>A0A645J0V1_9ZZZZ</name>
<accession>A0A645J0V1</accession>
<reference evidence="1" key="1">
    <citation type="submission" date="2019-08" db="EMBL/GenBank/DDBJ databases">
        <authorList>
            <person name="Kucharzyk K."/>
            <person name="Murdoch R.W."/>
            <person name="Higgins S."/>
            <person name="Loffler F."/>
        </authorList>
    </citation>
    <scope>NUCLEOTIDE SEQUENCE</scope>
</reference>
<sequence>MTVWRYAFYEQAIVGIKEYNIAVLKLFQRGPVPLISKSGSPFFWMKQRFMEIGCIWNKIHLFQSSDAALLVKHHATQLSKQPVVTARKLGIAKISNMFAVIIMRFIGNQVPINADLKAALGKNA</sequence>
<dbReference type="EMBL" id="VSSQ01119840">
    <property type="protein sequence ID" value="MPN53073.1"/>
    <property type="molecule type" value="Genomic_DNA"/>
</dbReference>
<organism evidence="1">
    <name type="scientific">bioreactor metagenome</name>
    <dbReference type="NCBI Taxonomy" id="1076179"/>
    <lineage>
        <taxon>unclassified sequences</taxon>
        <taxon>metagenomes</taxon>
        <taxon>ecological metagenomes</taxon>
    </lineage>
</organism>
<evidence type="ECO:0000313" key="1">
    <source>
        <dbReference type="EMBL" id="MPN53073.1"/>
    </source>
</evidence>
<proteinExistence type="predicted"/>
<gene>
    <name evidence="1" type="ORF">SDC9_200736</name>
</gene>
<protein>
    <submittedName>
        <fullName evidence="1">Uncharacterized protein</fullName>
    </submittedName>
</protein>